<protein>
    <recommendedName>
        <fullName evidence="1">F-box domain-containing protein</fullName>
    </recommendedName>
</protein>
<dbReference type="Pfam" id="PF12937">
    <property type="entry name" value="F-box-like"/>
    <property type="match status" value="1"/>
</dbReference>
<dbReference type="EMBL" id="KV921342">
    <property type="protein sequence ID" value="ORE17974.1"/>
    <property type="molecule type" value="Genomic_DNA"/>
</dbReference>
<evidence type="ECO:0000313" key="2">
    <source>
        <dbReference type="EMBL" id="ORE17974.1"/>
    </source>
</evidence>
<dbReference type="InterPro" id="IPR036047">
    <property type="entry name" value="F-box-like_dom_sf"/>
</dbReference>
<reference evidence="2 3" key="1">
    <citation type="journal article" date="2016" name="Proc. Natl. Acad. Sci. U.S.A.">
        <title>Lipid metabolic changes in an early divergent fungus govern the establishment of a mutualistic symbiosis with endobacteria.</title>
        <authorList>
            <person name="Lastovetsky O.A."/>
            <person name="Gaspar M.L."/>
            <person name="Mondo S.J."/>
            <person name="LaButti K.M."/>
            <person name="Sandor L."/>
            <person name="Grigoriev I.V."/>
            <person name="Henry S.A."/>
            <person name="Pawlowska T.E."/>
        </authorList>
    </citation>
    <scope>NUCLEOTIDE SEQUENCE [LARGE SCALE GENOMIC DNA]</scope>
    <source>
        <strain evidence="2 3">ATCC 11559</strain>
    </source>
</reference>
<evidence type="ECO:0000259" key="1">
    <source>
        <dbReference type="Pfam" id="PF12937"/>
    </source>
</evidence>
<dbReference type="SUPFAM" id="SSF52047">
    <property type="entry name" value="RNI-like"/>
    <property type="match status" value="1"/>
</dbReference>
<gene>
    <name evidence="2" type="ORF">BCV71DRAFT_235372</name>
</gene>
<evidence type="ECO:0000313" key="3">
    <source>
        <dbReference type="Proteomes" id="UP000242381"/>
    </source>
</evidence>
<name>A0A1X0S144_RHIZD</name>
<dbReference type="OMA" id="NIECCTC"/>
<organism evidence="2 3">
    <name type="scientific">Rhizopus microsporus</name>
    <dbReference type="NCBI Taxonomy" id="58291"/>
    <lineage>
        <taxon>Eukaryota</taxon>
        <taxon>Fungi</taxon>
        <taxon>Fungi incertae sedis</taxon>
        <taxon>Mucoromycota</taxon>
        <taxon>Mucoromycotina</taxon>
        <taxon>Mucoromycetes</taxon>
        <taxon>Mucorales</taxon>
        <taxon>Mucorineae</taxon>
        <taxon>Rhizopodaceae</taxon>
        <taxon>Rhizopus</taxon>
    </lineage>
</organism>
<dbReference type="InterPro" id="IPR001810">
    <property type="entry name" value="F-box_dom"/>
</dbReference>
<proteinExistence type="predicted"/>
<dbReference type="SUPFAM" id="SSF81383">
    <property type="entry name" value="F-box domain"/>
    <property type="match status" value="1"/>
</dbReference>
<sequence>MATKNFKAINFDDKTILDQNSAYSCYFSSNASRSSVTHMYAEEILVSILKSLSKTDQFTCQRVCKSWSEVARRFCYEEVTVDNTNTVALLRCFDISRQSMHPVFLYTKSLNIECCTCPNHEHNLTYEEFERLIQYCTRLEKLSMTLYSIYWQYLSNIKDIRLDRIQTLIYPGPYRGRIARAADGYYGSLYLFRAQLHTLVIHCSCDSWIQQSFGHLLNYLSLFPNLKHLSISAGSQKTMIYLHDLLQACPTLTKLSFGLDHPFYAPNAIHDELTSYPTLEELDIYLPKFCMSSLTYIIQRFTGLRRLVLRIYHGKSHLWTKSMTEYLQRALIPFLQQSLIEYSVKLDVEGPNDHIEETIQTCWFVQDTEAEFDISESRYERTQLELIKDNDSNHKLYYIATWKPTPDSVSPCIRYMKNIGNKLSKLTINNHSFSSHSPDLDTILQFCPFIRSLTLEGLGPKFHTKIAPRENVPQHHSLSTIELNQIRLLKVKVILELLYVMAPHIKKMIIANSQLVDYEDTIALQNCGGNRVELILNNVYQSF</sequence>
<accession>A0A1X0S144</accession>
<dbReference type="VEuPathDB" id="FungiDB:BCV72DRAFT_11809"/>
<dbReference type="InterPro" id="IPR032675">
    <property type="entry name" value="LRR_dom_sf"/>
</dbReference>
<dbReference type="Proteomes" id="UP000242381">
    <property type="component" value="Unassembled WGS sequence"/>
</dbReference>
<dbReference type="Gene3D" id="3.80.10.10">
    <property type="entry name" value="Ribonuclease Inhibitor"/>
    <property type="match status" value="1"/>
</dbReference>
<dbReference type="AlphaFoldDB" id="A0A1X0S144"/>
<feature type="domain" description="F-box" evidence="1">
    <location>
        <begin position="42"/>
        <end position="72"/>
    </location>
</feature>